<accession>A0A699XIQ4</accession>
<dbReference type="AlphaFoldDB" id="A0A699XIQ4"/>
<evidence type="ECO:0000313" key="1">
    <source>
        <dbReference type="EMBL" id="GFD59902.1"/>
    </source>
</evidence>
<dbReference type="EMBL" id="BKCJ011870911">
    <property type="protein sequence ID" value="GFD59902.1"/>
    <property type="molecule type" value="Genomic_DNA"/>
</dbReference>
<gene>
    <name evidence="1" type="ORF">Tci_931871</name>
</gene>
<comment type="caution">
    <text evidence="1">The sequence shown here is derived from an EMBL/GenBank/DDBJ whole genome shotgun (WGS) entry which is preliminary data.</text>
</comment>
<feature type="non-terminal residue" evidence="1">
    <location>
        <position position="82"/>
    </location>
</feature>
<reference evidence="1" key="1">
    <citation type="journal article" date="2019" name="Sci. Rep.">
        <title>Draft genome of Tanacetum cinerariifolium, the natural source of mosquito coil.</title>
        <authorList>
            <person name="Yamashiro T."/>
            <person name="Shiraishi A."/>
            <person name="Satake H."/>
            <person name="Nakayama K."/>
        </authorList>
    </citation>
    <scope>NUCLEOTIDE SEQUENCE</scope>
</reference>
<sequence>PKPIKKKQQVKMDKEYARKLHEELNKDIDWSVAIDHVKKKAKDDSYVQIYQVMKKRPQTESQARRNMIMYLKNVAGFRLDYF</sequence>
<name>A0A699XIQ4_TANCI</name>
<feature type="non-terminal residue" evidence="1">
    <location>
        <position position="1"/>
    </location>
</feature>
<protein>
    <submittedName>
        <fullName evidence="1">Uncharacterized protein</fullName>
    </submittedName>
</protein>
<organism evidence="1">
    <name type="scientific">Tanacetum cinerariifolium</name>
    <name type="common">Dalmatian daisy</name>
    <name type="synonym">Chrysanthemum cinerariifolium</name>
    <dbReference type="NCBI Taxonomy" id="118510"/>
    <lineage>
        <taxon>Eukaryota</taxon>
        <taxon>Viridiplantae</taxon>
        <taxon>Streptophyta</taxon>
        <taxon>Embryophyta</taxon>
        <taxon>Tracheophyta</taxon>
        <taxon>Spermatophyta</taxon>
        <taxon>Magnoliopsida</taxon>
        <taxon>eudicotyledons</taxon>
        <taxon>Gunneridae</taxon>
        <taxon>Pentapetalae</taxon>
        <taxon>asterids</taxon>
        <taxon>campanulids</taxon>
        <taxon>Asterales</taxon>
        <taxon>Asteraceae</taxon>
        <taxon>Asteroideae</taxon>
        <taxon>Anthemideae</taxon>
        <taxon>Anthemidinae</taxon>
        <taxon>Tanacetum</taxon>
    </lineage>
</organism>
<proteinExistence type="predicted"/>